<dbReference type="AlphaFoldDB" id="A0A7Y4KXZ1"/>
<accession>A0A7Y4KXZ1</accession>
<dbReference type="EMBL" id="JABJRC010000002">
    <property type="protein sequence ID" value="NOL40724.1"/>
    <property type="molecule type" value="Genomic_DNA"/>
</dbReference>
<keyword evidence="4" id="KW-1185">Reference proteome</keyword>
<dbReference type="Proteomes" id="UP000553957">
    <property type="component" value="Unassembled WGS sequence"/>
</dbReference>
<reference evidence="2 5" key="2">
    <citation type="submission" date="2020-08" db="EMBL/GenBank/DDBJ databases">
        <title>Sequencing the genomes of 1000 actinobacteria strains.</title>
        <authorList>
            <person name="Klenk H.-P."/>
        </authorList>
    </citation>
    <scope>NUCLEOTIDE SEQUENCE [LARGE SCALE GENOMIC DNA]</scope>
    <source>
        <strain evidence="2 5">DSM 15626</strain>
    </source>
</reference>
<evidence type="ECO:0000313" key="5">
    <source>
        <dbReference type="Proteomes" id="UP000553957"/>
    </source>
</evidence>
<protein>
    <submittedName>
        <fullName evidence="3">Uncharacterized protein</fullName>
    </submittedName>
</protein>
<evidence type="ECO:0000313" key="3">
    <source>
        <dbReference type="EMBL" id="NOL40724.1"/>
    </source>
</evidence>
<sequence length="197" mass="21466">MTGLTDALKGLAAPFRALVVAVLGAFWAWQWFTNDGLWAILAALAALLLGLTLDALGRRTSPANPHLSIALMEWWIVVPMVLAALAAATTIVITVELVAPETATPETKETIGALATAITAFLASGFIDWAADDTDSRTSDRIRDHFYAKYATTFQDNSPADLYVYSTTTPTGWSRTTRRTRADGIKSRWHLDRVPTE</sequence>
<feature type="transmembrane region" description="Helical" evidence="1">
    <location>
        <begin position="111"/>
        <end position="131"/>
    </location>
</feature>
<feature type="transmembrane region" description="Helical" evidence="1">
    <location>
        <begin position="74"/>
        <end position="99"/>
    </location>
</feature>
<gene>
    <name evidence="2" type="ORF">HNR71_005077</name>
    <name evidence="3" type="ORF">HPO96_10750</name>
</gene>
<evidence type="ECO:0000313" key="4">
    <source>
        <dbReference type="Proteomes" id="UP000534306"/>
    </source>
</evidence>
<organism evidence="3 4">
    <name type="scientific">Kribbella sandramycini</name>
    <dbReference type="NCBI Taxonomy" id="60450"/>
    <lineage>
        <taxon>Bacteria</taxon>
        <taxon>Bacillati</taxon>
        <taxon>Actinomycetota</taxon>
        <taxon>Actinomycetes</taxon>
        <taxon>Propionibacteriales</taxon>
        <taxon>Kribbellaceae</taxon>
        <taxon>Kribbella</taxon>
    </lineage>
</organism>
<name>A0A7Y4KXZ1_9ACTN</name>
<keyword evidence="1" id="KW-1133">Transmembrane helix</keyword>
<feature type="transmembrane region" description="Helical" evidence="1">
    <location>
        <begin position="12"/>
        <end position="30"/>
    </location>
</feature>
<dbReference type="EMBL" id="JACHKF010000001">
    <property type="protein sequence ID" value="MBB6569440.1"/>
    <property type="molecule type" value="Genomic_DNA"/>
</dbReference>
<keyword evidence="1" id="KW-0812">Transmembrane</keyword>
<proteinExistence type="predicted"/>
<dbReference type="Proteomes" id="UP000534306">
    <property type="component" value="Unassembled WGS sequence"/>
</dbReference>
<dbReference type="RefSeq" id="WP_171673207.1">
    <property type="nucleotide sequence ID" value="NZ_BAAAGT010000002.1"/>
</dbReference>
<evidence type="ECO:0000313" key="2">
    <source>
        <dbReference type="EMBL" id="MBB6569440.1"/>
    </source>
</evidence>
<comment type="caution">
    <text evidence="3">The sequence shown here is derived from an EMBL/GenBank/DDBJ whole genome shotgun (WGS) entry which is preliminary data.</text>
</comment>
<evidence type="ECO:0000256" key="1">
    <source>
        <dbReference type="SAM" id="Phobius"/>
    </source>
</evidence>
<keyword evidence="1" id="KW-0472">Membrane</keyword>
<feature type="transmembrane region" description="Helical" evidence="1">
    <location>
        <begin position="36"/>
        <end position="53"/>
    </location>
</feature>
<reference evidence="3 4" key="1">
    <citation type="submission" date="2020-05" db="EMBL/GenBank/DDBJ databases">
        <title>Genome sequence of Kribbella sandramycini ATCC 39419.</title>
        <authorList>
            <person name="Maclea K.S."/>
            <person name="Fair J.L."/>
        </authorList>
    </citation>
    <scope>NUCLEOTIDE SEQUENCE [LARGE SCALE GENOMIC DNA]</scope>
    <source>
        <strain evidence="3 4">ATCC 39419</strain>
    </source>
</reference>